<evidence type="ECO:0000256" key="7">
    <source>
        <dbReference type="SAM" id="Phobius"/>
    </source>
</evidence>
<evidence type="ECO:0008006" key="13">
    <source>
        <dbReference type="Google" id="ProtNLM"/>
    </source>
</evidence>
<dbReference type="SUPFAM" id="SSF48726">
    <property type="entry name" value="Immunoglobulin"/>
    <property type="match status" value="5"/>
</dbReference>
<dbReference type="CTD" id="43300"/>
<feature type="domain" description="Fibronectin type-III" evidence="10">
    <location>
        <begin position="551"/>
        <end position="661"/>
    </location>
</feature>
<reference evidence="12" key="1">
    <citation type="journal article" date="2013" name="Genome Biol.">
        <title>Draft genome of the mountain pine beetle, Dendroctonus ponderosae Hopkins, a major forest pest.</title>
        <authorList>
            <person name="Keeling C.I."/>
            <person name="Yuen M.M."/>
            <person name="Liao N.Y."/>
            <person name="Docking T.R."/>
            <person name="Chan S.K."/>
            <person name="Taylor G.A."/>
            <person name="Palmquist D.L."/>
            <person name="Jackman S.D."/>
            <person name="Nguyen A."/>
            <person name="Li M."/>
            <person name="Henderson H."/>
            <person name="Janes J.K."/>
            <person name="Zhao Y."/>
            <person name="Pandoh P."/>
            <person name="Moore R."/>
            <person name="Sperling F.A."/>
            <person name="Huber D.P."/>
            <person name="Birol I."/>
            <person name="Jones S.J."/>
            <person name="Bohlmann J."/>
        </authorList>
    </citation>
    <scope>NUCLEOTIDE SEQUENCE</scope>
</reference>
<dbReference type="Pfam" id="PF07686">
    <property type="entry name" value="V-set"/>
    <property type="match status" value="1"/>
</dbReference>
<keyword evidence="3 7" id="KW-1133">Transmembrane helix</keyword>
<feature type="domain" description="Ig-like" evidence="9">
    <location>
        <begin position="155"/>
        <end position="247"/>
    </location>
</feature>
<sequence>MEIRSRCDVVLLLVFVKLAEVGFSLDSKEFQKNLPAKVVWGVAGLDALLPCDVTPALPGDNVTMIFWFKDTIGMPLYSLDARGGPLSQASHLAMGDDLGRRSYFIADEEPSKARLRIQNATESDQGVFRCRVDFVNSPTRNFQVNLTLVEQPSRPRIFDAEGREVKLNATAGPFLEGHELFLSCQVNGGHPKPNLVWWFNNTILDNVVDSNRGSQTTVNQLLISSVSRNLKGGRLECRASSSQVAGSIVRVVPLNIFLKPNKVKIVTPNNLSSGISQTIRCETSGSYPPAKLTWLLDGKAIRNSVVTEEETNSFTVSILTLMVSAEDDGKILVCRADNPRFPGGSAQDTRRISVAYPPRVSVALDSGLVTPVRDGTDVILHCKTFANPEAHSYNWYHDTHLVPYNESGGIVPKKDMLTIKNIKHKSAGQYICSARNSEGETYSPPFDLTVQYEPRCKKNHEHVRIGVIPYETIVVQCVIDSVPTVNRFFWTYNTTQGVFPVKGAKIESKGNVSVLYLNAYDEAIGSLQCWAENEVGKQATPCYFYVVPAEPPESPRGCLIRNTTNGGLEVSCIAGKDGGLHQSFVLEVSDLTGPAPPGIHSTLNDQGAPESPAFRVLGERPVFKLLNLRPNRQYQALVYAENARGRSEPPILLPQIQVQQERTSEEVLEDGAQVYKIANIPNGKVPSGSSTSHHLTIIIAGVSATAILLILAIVIAATVIACRKAPSTVPVRRRERRSSKPPSDLELSEAGFGEGFHRRSALYRASMYGECEERISRLIEGPDLILAPASFSPQNSDY</sequence>
<dbReference type="PANTHER" id="PTHR23278">
    <property type="entry name" value="SIDESTEP PROTEIN"/>
    <property type="match status" value="1"/>
</dbReference>
<feature type="transmembrane region" description="Helical" evidence="7">
    <location>
        <begin position="695"/>
        <end position="722"/>
    </location>
</feature>
<dbReference type="PANTHER" id="PTHR23278:SF4">
    <property type="entry name" value="SIDESTEP, ISOFORM C"/>
    <property type="match status" value="1"/>
</dbReference>
<feature type="region of interest" description="Disordered" evidence="6">
    <location>
        <begin position="730"/>
        <end position="749"/>
    </location>
</feature>
<dbReference type="GeneID" id="109540519"/>
<dbReference type="InterPro" id="IPR013162">
    <property type="entry name" value="CD80_C2-set"/>
</dbReference>
<evidence type="ECO:0000313" key="12">
    <source>
        <dbReference type="Proteomes" id="UP000019118"/>
    </source>
</evidence>
<dbReference type="CDD" id="cd00096">
    <property type="entry name" value="Ig"/>
    <property type="match status" value="2"/>
</dbReference>
<evidence type="ECO:0000313" key="11">
    <source>
        <dbReference type="EnsemblMetazoa" id="XP_019764503.1"/>
    </source>
</evidence>
<evidence type="ECO:0000256" key="2">
    <source>
        <dbReference type="ARBA" id="ARBA00022692"/>
    </source>
</evidence>
<evidence type="ECO:0000256" key="3">
    <source>
        <dbReference type="ARBA" id="ARBA00022989"/>
    </source>
</evidence>
<dbReference type="Gene3D" id="2.60.40.10">
    <property type="entry name" value="Immunoglobulins"/>
    <property type="match status" value="6"/>
</dbReference>
<feature type="signal peptide" evidence="8">
    <location>
        <begin position="1"/>
        <end position="24"/>
    </location>
</feature>
<dbReference type="InterPro" id="IPR007110">
    <property type="entry name" value="Ig-like_dom"/>
</dbReference>
<dbReference type="InterPro" id="IPR013106">
    <property type="entry name" value="Ig_V-set"/>
</dbReference>
<dbReference type="SMART" id="SM00409">
    <property type="entry name" value="IG"/>
    <property type="match status" value="3"/>
</dbReference>
<evidence type="ECO:0000256" key="6">
    <source>
        <dbReference type="SAM" id="MobiDB-lite"/>
    </source>
</evidence>
<proteinExistence type="predicted"/>
<dbReference type="SMART" id="SM00408">
    <property type="entry name" value="IGc2"/>
    <property type="match status" value="4"/>
</dbReference>
<dbReference type="InterPro" id="IPR003961">
    <property type="entry name" value="FN3_dom"/>
</dbReference>
<dbReference type="AlphaFoldDB" id="A0AAR5PU02"/>
<dbReference type="Pfam" id="PF08205">
    <property type="entry name" value="C2-set_2"/>
    <property type="match status" value="1"/>
</dbReference>
<keyword evidence="5" id="KW-1015">Disulfide bond</keyword>
<dbReference type="CDD" id="cd00063">
    <property type="entry name" value="FN3"/>
    <property type="match status" value="1"/>
</dbReference>
<dbReference type="InterPro" id="IPR036116">
    <property type="entry name" value="FN3_sf"/>
</dbReference>
<dbReference type="Pfam" id="PF13927">
    <property type="entry name" value="Ig_3"/>
    <property type="match status" value="2"/>
</dbReference>
<protein>
    <recommendedName>
        <fullName evidence="13">Nephrin</fullName>
    </recommendedName>
</protein>
<dbReference type="Proteomes" id="UP000019118">
    <property type="component" value="Unassembled WGS sequence"/>
</dbReference>
<feature type="domain" description="Ig-like" evidence="9">
    <location>
        <begin position="260"/>
        <end position="353"/>
    </location>
</feature>
<evidence type="ECO:0000259" key="10">
    <source>
        <dbReference type="PROSITE" id="PS50853"/>
    </source>
</evidence>
<keyword evidence="12" id="KW-1185">Reference proteome</keyword>
<reference evidence="11" key="2">
    <citation type="submission" date="2024-08" db="UniProtKB">
        <authorList>
            <consortium name="EnsemblMetazoa"/>
        </authorList>
    </citation>
    <scope>IDENTIFICATION</scope>
</reference>
<evidence type="ECO:0000259" key="9">
    <source>
        <dbReference type="PROSITE" id="PS50835"/>
    </source>
</evidence>
<dbReference type="PROSITE" id="PS50835">
    <property type="entry name" value="IG_LIKE"/>
    <property type="match status" value="4"/>
</dbReference>
<dbReference type="InterPro" id="IPR003598">
    <property type="entry name" value="Ig_sub2"/>
</dbReference>
<evidence type="ECO:0000256" key="1">
    <source>
        <dbReference type="ARBA" id="ARBA00004167"/>
    </source>
</evidence>
<dbReference type="GO" id="GO:0016020">
    <property type="term" value="C:membrane"/>
    <property type="evidence" value="ECO:0007669"/>
    <property type="project" value="UniProtKB-SubCell"/>
</dbReference>
<dbReference type="InterPro" id="IPR036179">
    <property type="entry name" value="Ig-like_dom_sf"/>
</dbReference>
<evidence type="ECO:0000256" key="5">
    <source>
        <dbReference type="ARBA" id="ARBA00023157"/>
    </source>
</evidence>
<dbReference type="InterPro" id="IPR003599">
    <property type="entry name" value="Ig_sub"/>
</dbReference>
<feature type="chain" id="PRO_5043882609" description="Nephrin" evidence="8">
    <location>
        <begin position="25"/>
        <end position="798"/>
    </location>
</feature>
<dbReference type="InterPro" id="IPR013783">
    <property type="entry name" value="Ig-like_fold"/>
</dbReference>
<dbReference type="SUPFAM" id="SSF49265">
    <property type="entry name" value="Fibronectin type III"/>
    <property type="match status" value="1"/>
</dbReference>
<evidence type="ECO:0000256" key="8">
    <source>
        <dbReference type="SAM" id="SignalP"/>
    </source>
</evidence>
<accession>A0AAR5PU02</accession>
<organism evidence="11 12">
    <name type="scientific">Dendroctonus ponderosae</name>
    <name type="common">Mountain pine beetle</name>
    <dbReference type="NCBI Taxonomy" id="77166"/>
    <lineage>
        <taxon>Eukaryota</taxon>
        <taxon>Metazoa</taxon>
        <taxon>Ecdysozoa</taxon>
        <taxon>Arthropoda</taxon>
        <taxon>Hexapoda</taxon>
        <taxon>Insecta</taxon>
        <taxon>Pterygota</taxon>
        <taxon>Neoptera</taxon>
        <taxon>Endopterygota</taxon>
        <taxon>Coleoptera</taxon>
        <taxon>Polyphaga</taxon>
        <taxon>Cucujiformia</taxon>
        <taxon>Curculionidae</taxon>
        <taxon>Scolytinae</taxon>
        <taxon>Dendroctonus</taxon>
    </lineage>
</organism>
<feature type="domain" description="Ig-like" evidence="9">
    <location>
        <begin position="44"/>
        <end position="147"/>
    </location>
</feature>
<keyword evidence="8" id="KW-0732">Signal</keyword>
<dbReference type="KEGG" id="dpa:109540519"/>
<dbReference type="EnsemblMetazoa" id="XM_019908944.1">
    <property type="protein sequence ID" value="XP_019764503.1"/>
    <property type="gene ID" value="LOC109540519"/>
</dbReference>
<keyword evidence="4 7" id="KW-0472">Membrane</keyword>
<evidence type="ECO:0000256" key="4">
    <source>
        <dbReference type="ARBA" id="ARBA00023136"/>
    </source>
</evidence>
<keyword evidence="2 7" id="KW-0812">Transmembrane</keyword>
<comment type="subcellular location">
    <subcellularLocation>
        <location evidence="1">Membrane</location>
        <topology evidence="1">Single-pass membrane protein</topology>
    </subcellularLocation>
</comment>
<feature type="domain" description="Ig-like" evidence="9">
    <location>
        <begin position="358"/>
        <end position="443"/>
    </location>
</feature>
<dbReference type="PROSITE" id="PS50853">
    <property type="entry name" value="FN3"/>
    <property type="match status" value="1"/>
</dbReference>
<name>A0AAR5PU02_DENPD</name>